<evidence type="ECO:0000313" key="2">
    <source>
        <dbReference type="Proteomes" id="UP001320706"/>
    </source>
</evidence>
<evidence type="ECO:0000313" key="1">
    <source>
        <dbReference type="EMBL" id="KAK8211306.1"/>
    </source>
</evidence>
<sequence>MSASVAQIETPKASKTHKHKDSSVKESSKKRKSEDAQTEHQPIDASPSKKQRTTTVAAPSVSQKDATPDASQLETHSPFVQQTTSFYLPLAPISHAQPIQGLCAEHISPLLLTYYPPLRGVILSYANARLSESPHSVPSAAEAPDAPPVVLARSIDEYATTFVWLTADFTVLRPTKGCWVEGHVNLQNESYLGLVCWNFFNAGIERRRLPKDWQWVGQTSEGTAANGADTRQGQEESSGYFVDGSGEKVEGLVRFRVRDFESAASTDRERGFLSIEGTLLTEQEDAEMDEEIRSKQKGKSKARRL</sequence>
<comment type="caution">
    <text evidence="1">The sequence shown here is derived from an EMBL/GenBank/DDBJ whole genome shotgun (WGS) entry which is preliminary data.</text>
</comment>
<organism evidence="1 2">
    <name type="scientific">Zalaria obscura</name>
    <dbReference type="NCBI Taxonomy" id="2024903"/>
    <lineage>
        <taxon>Eukaryota</taxon>
        <taxon>Fungi</taxon>
        <taxon>Dikarya</taxon>
        <taxon>Ascomycota</taxon>
        <taxon>Pezizomycotina</taxon>
        <taxon>Dothideomycetes</taxon>
        <taxon>Dothideomycetidae</taxon>
        <taxon>Dothideales</taxon>
        <taxon>Zalariaceae</taxon>
        <taxon>Zalaria</taxon>
    </lineage>
</organism>
<dbReference type="Proteomes" id="UP001320706">
    <property type="component" value="Unassembled WGS sequence"/>
</dbReference>
<accession>A0ACC3SFM3</accession>
<dbReference type="EMBL" id="JAMKPW020000014">
    <property type="protein sequence ID" value="KAK8211306.1"/>
    <property type="molecule type" value="Genomic_DNA"/>
</dbReference>
<protein>
    <submittedName>
        <fullName evidence="1">Uncharacterized protein</fullName>
    </submittedName>
</protein>
<gene>
    <name evidence="1" type="ORF">M8818_003273</name>
</gene>
<name>A0ACC3SFM3_9PEZI</name>
<reference evidence="1" key="1">
    <citation type="submission" date="2024-02" db="EMBL/GenBank/DDBJ databases">
        <title>Metagenome Assembled Genome of Zalaria obscura JY119.</title>
        <authorList>
            <person name="Vighnesh L."/>
            <person name="Jagadeeshwari U."/>
            <person name="Venkata Ramana C."/>
            <person name="Sasikala C."/>
        </authorList>
    </citation>
    <scope>NUCLEOTIDE SEQUENCE</scope>
    <source>
        <strain evidence="1">JY119</strain>
    </source>
</reference>
<proteinExistence type="predicted"/>
<keyword evidence="2" id="KW-1185">Reference proteome</keyword>